<dbReference type="Gene3D" id="3.30.450.20">
    <property type="entry name" value="PAS domain"/>
    <property type="match status" value="1"/>
</dbReference>
<dbReference type="InterPro" id="IPR036097">
    <property type="entry name" value="HisK_dim/P_sf"/>
</dbReference>
<dbReference type="PRINTS" id="PR00344">
    <property type="entry name" value="BCTRLSENSOR"/>
</dbReference>
<evidence type="ECO:0000313" key="12">
    <source>
        <dbReference type="Proteomes" id="UP000320776"/>
    </source>
</evidence>
<evidence type="ECO:0000256" key="2">
    <source>
        <dbReference type="ARBA" id="ARBA00012438"/>
    </source>
</evidence>
<dbReference type="GO" id="GO:0000155">
    <property type="term" value="F:phosphorelay sensor kinase activity"/>
    <property type="evidence" value="ECO:0007669"/>
    <property type="project" value="InterPro"/>
</dbReference>
<reference evidence="11 12" key="1">
    <citation type="submission" date="2019-02" db="EMBL/GenBank/DDBJ databases">
        <title>Closed genome of Sporomusa termitida DSM 4440.</title>
        <authorList>
            <person name="Poehlein A."/>
            <person name="Daniel R."/>
        </authorList>
    </citation>
    <scope>NUCLEOTIDE SEQUENCE [LARGE SCALE GENOMIC DNA]</scope>
    <source>
        <strain evidence="11 12">DSM 4440</strain>
    </source>
</reference>
<keyword evidence="5" id="KW-0547">Nucleotide-binding</keyword>
<keyword evidence="9" id="KW-0812">Transmembrane</keyword>
<feature type="domain" description="Histidine kinase" evidence="10">
    <location>
        <begin position="396"/>
        <end position="601"/>
    </location>
</feature>
<dbReference type="PANTHER" id="PTHR43065:SF46">
    <property type="entry name" value="C4-DICARBOXYLATE TRANSPORT SENSOR PROTEIN DCTB"/>
    <property type="match status" value="1"/>
</dbReference>
<dbReference type="InterPro" id="IPR036890">
    <property type="entry name" value="HATPase_C_sf"/>
</dbReference>
<organism evidence="11 12">
    <name type="scientific">Sporomusa termitida</name>
    <dbReference type="NCBI Taxonomy" id="2377"/>
    <lineage>
        <taxon>Bacteria</taxon>
        <taxon>Bacillati</taxon>
        <taxon>Bacillota</taxon>
        <taxon>Negativicutes</taxon>
        <taxon>Selenomonadales</taxon>
        <taxon>Sporomusaceae</taxon>
        <taxon>Sporomusa</taxon>
    </lineage>
</organism>
<dbReference type="InterPro" id="IPR004358">
    <property type="entry name" value="Sig_transdc_His_kin-like_C"/>
</dbReference>
<dbReference type="AlphaFoldDB" id="A0A517DUC8"/>
<feature type="transmembrane region" description="Helical" evidence="9">
    <location>
        <begin position="194"/>
        <end position="213"/>
    </location>
</feature>
<evidence type="ECO:0000256" key="3">
    <source>
        <dbReference type="ARBA" id="ARBA00022553"/>
    </source>
</evidence>
<evidence type="ECO:0000256" key="9">
    <source>
        <dbReference type="SAM" id="Phobius"/>
    </source>
</evidence>
<dbReference type="SMART" id="SM00387">
    <property type="entry name" value="HATPase_c"/>
    <property type="match status" value="1"/>
</dbReference>
<keyword evidence="3" id="KW-0597">Phosphoprotein</keyword>
<dbReference type="InterPro" id="IPR003594">
    <property type="entry name" value="HATPase_dom"/>
</dbReference>
<dbReference type="SMART" id="SM00388">
    <property type="entry name" value="HisKA"/>
    <property type="match status" value="1"/>
</dbReference>
<dbReference type="InterPro" id="IPR005467">
    <property type="entry name" value="His_kinase_dom"/>
</dbReference>
<dbReference type="EC" id="2.7.13.3" evidence="2"/>
<dbReference type="SUPFAM" id="SSF55874">
    <property type="entry name" value="ATPase domain of HSP90 chaperone/DNA topoisomerase II/histidine kinase"/>
    <property type="match status" value="1"/>
</dbReference>
<dbReference type="InterPro" id="IPR035965">
    <property type="entry name" value="PAS-like_dom_sf"/>
</dbReference>
<evidence type="ECO:0000256" key="7">
    <source>
        <dbReference type="ARBA" id="ARBA00022840"/>
    </source>
</evidence>
<keyword evidence="6 11" id="KW-0418">Kinase</keyword>
<dbReference type="Proteomes" id="UP000320776">
    <property type="component" value="Chromosome"/>
</dbReference>
<evidence type="ECO:0000259" key="10">
    <source>
        <dbReference type="PROSITE" id="PS50109"/>
    </source>
</evidence>
<keyword evidence="7" id="KW-0067">ATP-binding</keyword>
<evidence type="ECO:0000256" key="1">
    <source>
        <dbReference type="ARBA" id="ARBA00000085"/>
    </source>
</evidence>
<dbReference type="GO" id="GO:0005524">
    <property type="term" value="F:ATP binding"/>
    <property type="evidence" value="ECO:0007669"/>
    <property type="project" value="UniProtKB-KW"/>
</dbReference>
<dbReference type="KEGG" id="sted:SPTER_23030"/>
<dbReference type="Gene3D" id="1.10.287.130">
    <property type="match status" value="1"/>
</dbReference>
<dbReference type="Pfam" id="PF00512">
    <property type="entry name" value="HisKA"/>
    <property type="match status" value="1"/>
</dbReference>
<keyword evidence="8" id="KW-0902">Two-component regulatory system</keyword>
<evidence type="ECO:0000256" key="6">
    <source>
        <dbReference type="ARBA" id="ARBA00022777"/>
    </source>
</evidence>
<name>A0A517DUC8_9FIRM</name>
<sequence length="602" mass="66963">MFEGILLKKFCIIISIILLVPLLSFGFYTAEQEKKYIMLEKEEELVNLATLIGRRITLNFDDILLSENAVQLSDEQKALVLNKYLQPITESIASAYPNYGIGIVSRDLVRRIALAPGFSEDFITEPAYQSLGLKVYNYGEPDVFLQMRSANWGPKPILAATYPIVQNGKLVGHTWANTKIEDIHLLYTKSIQQWILFSLGIWLAVMIVIIFFFRRFNSSIKQLVAQISEEDDGHKALAEFPQLLPVLDTVIGLRNKYLGESEKLKLLINASPFAVVVVDSDGIITAHNQEYANMNRHLHVNGTMLGTSAIHMLQKEGINEEDIVLIRALKGETIVQQTISFAGKIWLATAIRFYHAETNAVLGALGVYGDITERESLRGELEKLDRLNLVGEMAASVAHEIRNPMTTVRGYLQFMSKKSGDRDRYDILISELDRANSIIEDFLSLARSRTVAKELCNLNEIITSLQPLLYADSVKNGILVELELEAGLPDLLLHKKAIKQLVLNLYRNAAEAMSIAAAGRIVIRTTHINEYICLETQDNGCGIPPDRLKKVMEPFYTTKGNGTGLGLAVCLSIAGQHNADLTIDSTVGAGTAVRVTFPLKVS</sequence>
<dbReference type="Pfam" id="PF08448">
    <property type="entry name" value="PAS_4"/>
    <property type="match status" value="1"/>
</dbReference>
<dbReference type="CDD" id="cd00082">
    <property type="entry name" value="HisKA"/>
    <property type="match status" value="1"/>
</dbReference>
<dbReference type="EMBL" id="CP036259">
    <property type="protein sequence ID" value="QDR80960.1"/>
    <property type="molecule type" value="Genomic_DNA"/>
</dbReference>
<comment type="catalytic activity">
    <reaction evidence="1">
        <text>ATP + protein L-histidine = ADP + protein N-phospho-L-histidine.</text>
        <dbReference type="EC" id="2.7.13.3"/>
    </reaction>
</comment>
<evidence type="ECO:0000256" key="4">
    <source>
        <dbReference type="ARBA" id="ARBA00022679"/>
    </source>
</evidence>
<evidence type="ECO:0000256" key="8">
    <source>
        <dbReference type="ARBA" id="ARBA00023012"/>
    </source>
</evidence>
<dbReference type="SUPFAM" id="SSF47384">
    <property type="entry name" value="Homodimeric domain of signal transducing histidine kinase"/>
    <property type="match status" value="1"/>
</dbReference>
<gene>
    <name evidence="11" type="primary">atoS_1</name>
    <name evidence="11" type="ORF">SPTER_23030</name>
</gene>
<proteinExistence type="predicted"/>
<keyword evidence="4 11" id="KW-0808">Transferase</keyword>
<dbReference type="Gene3D" id="3.30.565.10">
    <property type="entry name" value="Histidine kinase-like ATPase, C-terminal domain"/>
    <property type="match status" value="1"/>
</dbReference>
<keyword evidence="9" id="KW-1133">Transmembrane helix</keyword>
<dbReference type="InterPro" id="IPR013656">
    <property type="entry name" value="PAS_4"/>
</dbReference>
<dbReference type="PROSITE" id="PS50109">
    <property type="entry name" value="HIS_KIN"/>
    <property type="match status" value="1"/>
</dbReference>
<keyword evidence="9" id="KW-0472">Membrane</keyword>
<dbReference type="InterPro" id="IPR003661">
    <property type="entry name" value="HisK_dim/P_dom"/>
</dbReference>
<dbReference type="Pfam" id="PF02518">
    <property type="entry name" value="HATPase_c"/>
    <property type="match status" value="1"/>
</dbReference>
<keyword evidence="12" id="KW-1185">Reference proteome</keyword>
<dbReference type="PANTHER" id="PTHR43065">
    <property type="entry name" value="SENSOR HISTIDINE KINASE"/>
    <property type="match status" value="1"/>
</dbReference>
<accession>A0A517DUC8</accession>
<feature type="transmembrane region" description="Helical" evidence="9">
    <location>
        <begin position="6"/>
        <end position="28"/>
    </location>
</feature>
<protein>
    <recommendedName>
        <fullName evidence="2">histidine kinase</fullName>
        <ecNumber evidence="2">2.7.13.3</ecNumber>
    </recommendedName>
</protein>
<evidence type="ECO:0000313" key="11">
    <source>
        <dbReference type="EMBL" id="QDR80960.1"/>
    </source>
</evidence>
<dbReference type="SUPFAM" id="SSF55785">
    <property type="entry name" value="PYP-like sensor domain (PAS domain)"/>
    <property type="match status" value="1"/>
</dbReference>
<evidence type="ECO:0000256" key="5">
    <source>
        <dbReference type="ARBA" id="ARBA00022741"/>
    </source>
</evidence>